<reference evidence="1 2" key="1">
    <citation type="submission" date="2011-11" db="EMBL/GenBank/DDBJ databases">
        <authorList>
            <person name="Weinstock G."/>
            <person name="Sodergren E."/>
            <person name="Clifton S."/>
            <person name="Fulton L."/>
            <person name="Fulton B."/>
            <person name="Courtney L."/>
            <person name="Fronick C."/>
            <person name="Harrison M."/>
            <person name="Strong C."/>
            <person name="Farmer C."/>
            <person name="Delahaunty K."/>
            <person name="Markovic C."/>
            <person name="Hall O."/>
            <person name="Minx P."/>
            <person name="Tomlinson C."/>
            <person name="Mitreva M."/>
            <person name="Hou S."/>
            <person name="Chen J."/>
            <person name="Wollam A."/>
            <person name="Pepin K.H."/>
            <person name="Johnson M."/>
            <person name="Bhonagiri V."/>
            <person name="Zhang X."/>
            <person name="Suruliraj S."/>
            <person name="Warren W."/>
            <person name="Chinwalla A."/>
            <person name="Mardis E.R."/>
            <person name="Wilson R.K."/>
        </authorList>
    </citation>
    <scope>NUCLEOTIDE SEQUENCE [LARGE SCALE GENOMIC DNA]</scope>
    <source>
        <strain evidence="1 2">YIT 11816</strain>
    </source>
</reference>
<dbReference type="Proteomes" id="UP000004956">
    <property type="component" value="Unassembled WGS sequence"/>
</dbReference>
<evidence type="ECO:0000313" key="1">
    <source>
        <dbReference type="EMBL" id="EHY31737.1"/>
    </source>
</evidence>
<keyword evidence="2" id="KW-1185">Reference proteome</keyword>
<dbReference type="Gene3D" id="2.60.120.10">
    <property type="entry name" value="Jelly Rolls"/>
    <property type="match status" value="1"/>
</dbReference>
<dbReference type="AlphaFoldDB" id="H3KDT1"/>
<dbReference type="InterPro" id="IPR014710">
    <property type="entry name" value="RmlC-like_jellyroll"/>
</dbReference>
<accession>H3KDT1</accession>
<evidence type="ECO:0008006" key="3">
    <source>
        <dbReference type="Google" id="ProtNLM"/>
    </source>
</evidence>
<proteinExistence type="predicted"/>
<dbReference type="OrthoDB" id="9151995at2"/>
<sequence length="284" mass="31565">MPRRFSEAWTRALKEIRTSDWPELRYVPMLPFLTPPVPKVVREAFASAGRRLSVPAGQHFFGSTFVTDFILITSGLSGRYLAPNAAQAEGAGILALSTTGRFACGNLNFLSRRPTIGQYAAISDLEAVAVSHVAVDEILHMRRDLIRPLFTHIEVTNLSDRMAFGIMTLLSAISRYKCLLLTWAAYYGKFDDGWIVIPTPGRNAHVERVIGASSVTMDKLRAELQQTAGMERAGDFVRLRPEALQDVHDWMRRADHSSSMYGRPANVVAFLEDMLSDGLGPRPD</sequence>
<gene>
    <name evidence="1" type="ORF">HMPREF9440_00892</name>
</gene>
<dbReference type="RefSeq" id="WP_008541614.1">
    <property type="nucleotide sequence ID" value="NZ_JH604928.1"/>
</dbReference>
<comment type="caution">
    <text evidence="1">The sequence shown here is derived from an EMBL/GenBank/DDBJ whole genome shotgun (WGS) entry which is preliminary data.</text>
</comment>
<dbReference type="STRING" id="762967.HMPREF9440_00892"/>
<dbReference type="EMBL" id="AFBQ01000120">
    <property type="protein sequence ID" value="EHY31737.1"/>
    <property type="molecule type" value="Genomic_DNA"/>
</dbReference>
<dbReference type="HOGENOM" id="CLU_959520_0_0_4"/>
<dbReference type="PATRIC" id="fig|762967.3.peg.710"/>
<name>H3KDT1_9BURK</name>
<protein>
    <recommendedName>
        <fullName evidence="3">Crp/Fnr family transcriptional regulator</fullName>
    </recommendedName>
</protein>
<organism evidence="1 2">
    <name type="scientific">Sutterella parvirubra YIT 11816</name>
    <dbReference type="NCBI Taxonomy" id="762967"/>
    <lineage>
        <taxon>Bacteria</taxon>
        <taxon>Pseudomonadati</taxon>
        <taxon>Pseudomonadota</taxon>
        <taxon>Betaproteobacteria</taxon>
        <taxon>Burkholderiales</taxon>
        <taxon>Sutterellaceae</taxon>
        <taxon>Sutterella</taxon>
    </lineage>
</organism>
<evidence type="ECO:0000313" key="2">
    <source>
        <dbReference type="Proteomes" id="UP000004956"/>
    </source>
</evidence>